<accession>A0A918WPC4</accession>
<dbReference type="SUPFAM" id="SSF53098">
    <property type="entry name" value="Ribonuclease H-like"/>
    <property type="match status" value="1"/>
</dbReference>
<dbReference type="GO" id="GO:0003676">
    <property type="term" value="F:nucleic acid binding"/>
    <property type="evidence" value="ECO:0007669"/>
    <property type="project" value="InterPro"/>
</dbReference>
<dbReference type="InterPro" id="IPR036397">
    <property type="entry name" value="RNaseH_sf"/>
</dbReference>
<evidence type="ECO:0000313" key="2">
    <source>
        <dbReference type="EMBL" id="GHC67937.1"/>
    </source>
</evidence>
<dbReference type="AlphaFoldDB" id="A0A918WPC4"/>
<name>A0A918WPC4_9BACT</name>
<proteinExistence type="predicted"/>
<dbReference type="EMBL" id="BMXI01000031">
    <property type="protein sequence ID" value="GHC67937.1"/>
    <property type="molecule type" value="Genomic_DNA"/>
</dbReference>
<dbReference type="InterPro" id="IPR012337">
    <property type="entry name" value="RNaseH-like_sf"/>
</dbReference>
<reference evidence="2" key="1">
    <citation type="journal article" date="2014" name="Int. J. Syst. Evol. Microbiol.">
        <title>Complete genome sequence of Corynebacterium casei LMG S-19264T (=DSM 44701T), isolated from a smear-ripened cheese.</title>
        <authorList>
            <consortium name="US DOE Joint Genome Institute (JGI-PGF)"/>
            <person name="Walter F."/>
            <person name="Albersmeier A."/>
            <person name="Kalinowski J."/>
            <person name="Ruckert C."/>
        </authorList>
    </citation>
    <scope>NUCLEOTIDE SEQUENCE</scope>
    <source>
        <strain evidence="2">KCTC 12988</strain>
    </source>
</reference>
<organism evidence="2 3">
    <name type="scientific">Roseibacillus persicicus</name>
    <dbReference type="NCBI Taxonomy" id="454148"/>
    <lineage>
        <taxon>Bacteria</taxon>
        <taxon>Pseudomonadati</taxon>
        <taxon>Verrucomicrobiota</taxon>
        <taxon>Verrucomicrobiia</taxon>
        <taxon>Verrucomicrobiales</taxon>
        <taxon>Verrucomicrobiaceae</taxon>
        <taxon>Roseibacillus</taxon>
    </lineage>
</organism>
<dbReference type="Pfam" id="PF13358">
    <property type="entry name" value="DDE_3"/>
    <property type="match status" value="1"/>
</dbReference>
<evidence type="ECO:0000313" key="3">
    <source>
        <dbReference type="Proteomes" id="UP000644507"/>
    </source>
</evidence>
<feature type="domain" description="Tc1-like transposase DDE" evidence="1">
    <location>
        <begin position="2"/>
        <end position="95"/>
    </location>
</feature>
<evidence type="ECO:0000259" key="1">
    <source>
        <dbReference type="Pfam" id="PF13358"/>
    </source>
</evidence>
<gene>
    <name evidence="2" type="ORF">GCM10007100_40070</name>
</gene>
<dbReference type="InterPro" id="IPR038717">
    <property type="entry name" value="Tc1-like_DDE_dom"/>
</dbReference>
<dbReference type="PANTHER" id="PTHR46564">
    <property type="entry name" value="TRANSPOSASE"/>
    <property type="match status" value="1"/>
</dbReference>
<comment type="caution">
    <text evidence="2">The sequence shown here is derived from an EMBL/GenBank/DDBJ whole genome shotgun (WGS) entry which is preliminary data.</text>
</comment>
<dbReference type="Proteomes" id="UP000644507">
    <property type="component" value="Unassembled WGS sequence"/>
</dbReference>
<protein>
    <recommendedName>
        <fullName evidence="1">Tc1-like transposase DDE domain-containing protein</fullName>
    </recommendedName>
</protein>
<sequence>MRQNVIGAINPSDGQLVSLLVPQSDTEVFQAFLDTMAKEVPPIHGEVWLVLDNASWHKSKALNWHHIRVKFLPPYSPDFNPIEWLWQHLKRDYLAGFVTRHGGELNEKVFQSIRALLKEPDVLKSVCNPYSE</sequence>
<reference evidence="2" key="2">
    <citation type="submission" date="2020-09" db="EMBL/GenBank/DDBJ databases">
        <authorList>
            <person name="Sun Q."/>
            <person name="Kim S."/>
        </authorList>
    </citation>
    <scope>NUCLEOTIDE SEQUENCE</scope>
    <source>
        <strain evidence="2">KCTC 12988</strain>
    </source>
</reference>
<keyword evidence="3" id="KW-1185">Reference proteome</keyword>
<dbReference type="Gene3D" id="3.30.420.10">
    <property type="entry name" value="Ribonuclease H-like superfamily/Ribonuclease H"/>
    <property type="match status" value="1"/>
</dbReference>
<dbReference type="PANTHER" id="PTHR46564:SF1">
    <property type="entry name" value="TRANSPOSASE"/>
    <property type="match status" value="1"/>
</dbReference>